<dbReference type="Proteomes" id="UP001530377">
    <property type="component" value="Unassembled WGS sequence"/>
</dbReference>
<keyword evidence="3" id="KW-1185">Reference proteome</keyword>
<feature type="region of interest" description="Disordered" evidence="1">
    <location>
        <begin position="188"/>
        <end position="213"/>
    </location>
</feature>
<protein>
    <recommendedName>
        <fullName evidence="4">Peptidase M12B domain-containing protein</fullName>
    </recommendedName>
</protein>
<comment type="caution">
    <text evidence="2">The sequence shown here is derived from an EMBL/GenBank/DDBJ whole genome shotgun (WGS) entry which is preliminary data.</text>
</comment>
<evidence type="ECO:0000313" key="3">
    <source>
        <dbReference type="Proteomes" id="UP001530377"/>
    </source>
</evidence>
<reference evidence="2 3" key="1">
    <citation type="submission" date="2024-10" db="EMBL/GenBank/DDBJ databases">
        <title>Updated reference genomes for cyclostephanoid diatoms.</title>
        <authorList>
            <person name="Roberts W.R."/>
            <person name="Alverson A.J."/>
        </authorList>
    </citation>
    <scope>NUCLEOTIDE SEQUENCE [LARGE SCALE GENOMIC DNA]</scope>
    <source>
        <strain evidence="2 3">AJA228-03</strain>
    </source>
</reference>
<name>A0ABD3SEZ7_9STRA</name>
<dbReference type="Pfam" id="PF13582">
    <property type="entry name" value="Reprolysin_3"/>
    <property type="match status" value="1"/>
</dbReference>
<dbReference type="EMBL" id="JALLPB020000046">
    <property type="protein sequence ID" value="KAL3823131.1"/>
    <property type="molecule type" value="Genomic_DNA"/>
</dbReference>
<dbReference type="InterPro" id="IPR024079">
    <property type="entry name" value="MetalloPept_cat_dom_sf"/>
</dbReference>
<feature type="compositionally biased region" description="Pro residues" evidence="1">
    <location>
        <begin position="511"/>
        <end position="520"/>
    </location>
</feature>
<dbReference type="Gene3D" id="3.40.390.10">
    <property type="entry name" value="Collagenase (Catalytic Domain)"/>
    <property type="match status" value="1"/>
</dbReference>
<dbReference type="PANTHER" id="PTHR33683">
    <property type="entry name" value="1, PUTATIVE-RELATED"/>
    <property type="match status" value="1"/>
</dbReference>
<dbReference type="AlphaFoldDB" id="A0ABD3SEZ7"/>
<organism evidence="2 3">
    <name type="scientific">Cyclostephanos tholiformis</name>
    <dbReference type="NCBI Taxonomy" id="382380"/>
    <lineage>
        <taxon>Eukaryota</taxon>
        <taxon>Sar</taxon>
        <taxon>Stramenopiles</taxon>
        <taxon>Ochrophyta</taxon>
        <taxon>Bacillariophyta</taxon>
        <taxon>Coscinodiscophyceae</taxon>
        <taxon>Thalassiosirophycidae</taxon>
        <taxon>Stephanodiscales</taxon>
        <taxon>Stephanodiscaceae</taxon>
        <taxon>Cyclostephanos</taxon>
    </lineage>
</organism>
<proteinExistence type="predicted"/>
<sequence length="580" mass="62350">MTLKHQNTGAMTLSKFQTFGNCLTSLLLAISSRTIPAMNDEHVIGPNQSIAARIQNADADGDPHPRFSLRAERAGSETNYEVHVRVATPAVTSKTTMSVNGGESKYVDEDDVATMLVSDETAPALVLIAVEKKGGNVDGIIQKDGEKIKFTQKAGGGKALAAIAEDFTPPAWSCGYSPDIERRSLFESDHHDDHDHPGHDHSAQNHTDHSHKFDPSDTVLAMVDLQHSLRGSEIRIGKRRRIQAISFTYWVDIYIEIDRELCGDNGELALCDAGTIGPNTLNYVNALFTGANTIYETEIDTHLNVLHIDLNANYATTTSTSDALATMRAIYSRPYGGPFHYTSPEGIQPDLHHALLSKSLGGGIAYKGVLCRADYGFGLSGSLSGSYRSMSNAVVWDMMVFMHEVGHNFNSGHTHDGGYSPQIDTCGIMCPAQLPLAKSSTIMSYCHLCSGGYANMDYTFGGKYIGSGDRSSIASYTNSPLAGTVTTEARQVNVVMWAHVSSLGVCTMPYPTQPPTPAPSATPSESPTRSPTPKPVPTMSPTRDPTRTPTTCTIKGGACSSRASCCSKSCVKKQGRNVCA</sequence>
<feature type="compositionally biased region" description="Low complexity" evidence="1">
    <location>
        <begin position="539"/>
        <end position="550"/>
    </location>
</feature>
<feature type="region of interest" description="Disordered" evidence="1">
    <location>
        <begin position="511"/>
        <end position="550"/>
    </location>
</feature>
<evidence type="ECO:0000256" key="1">
    <source>
        <dbReference type="SAM" id="MobiDB-lite"/>
    </source>
</evidence>
<dbReference type="PANTHER" id="PTHR33683:SF46">
    <property type="entry name" value="SUSHI DOMAIN-CONTAINING PROTEIN"/>
    <property type="match status" value="1"/>
</dbReference>
<gene>
    <name evidence="2" type="ORF">ACHAXA_006461</name>
</gene>
<evidence type="ECO:0000313" key="2">
    <source>
        <dbReference type="EMBL" id="KAL3823131.1"/>
    </source>
</evidence>
<accession>A0ABD3SEZ7</accession>
<evidence type="ECO:0008006" key="4">
    <source>
        <dbReference type="Google" id="ProtNLM"/>
    </source>
</evidence>
<dbReference type="SUPFAM" id="SSF55486">
    <property type="entry name" value="Metalloproteases ('zincins'), catalytic domain"/>
    <property type="match status" value="1"/>
</dbReference>